<dbReference type="Proteomes" id="UP001064879">
    <property type="component" value="Chromosome"/>
</dbReference>
<evidence type="ECO:0000313" key="2">
    <source>
        <dbReference type="EMBL" id="UVI36084.1"/>
    </source>
</evidence>
<accession>A0ABY5SSP5</accession>
<dbReference type="EMBL" id="CP093443">
    <property type="protein sequence ID" value="UVI36084.1"/>
    <property type="molecule type" value="Genomic_DNA"/>
</dbReference>
<evidence type="ECO:0000256" key="1">
    <source>
        <dbReference type="SAM" id="MobiDB-lite"/>
    </source>
</evidence>
<dbReference type="RefSeq" id="WP_265418694.1">
    <property type="nucleotide sequence ID" value="NZ_CP093443.1"/>
</dbReference>
<gene>
    <name evidence="2" type="ORF">L1F31_18550</name>
</gene>
<reference evidence="2" key="1">
    <citation type="submission" date="2022-03" db="EMBL/GenBank/DDBJ databases">
        <title>Brevibacterium spongiae sp. nov., isolated from marine sponge.</title>
        <authorList>
            <person name="Li Z."/>
            <person name="Zhang M."/>
        </authorList>
    </citation>
    <scope>NUCLEOTIDE SEQUENCE</scope>
    <source>
        <strain evidence="2">WHS-Z9</strain>
    </source>
</reference>
<organism evidence="2 3">
    <name type="scientific">Brevibacterium spongiae</name>
    <dbReference type="NCBI Taxonomy" id="2909672"/>
    <lineage>
        <taxon>Bacteria</taxon>
        <taxon>Bacillati</taxon>
        <taxon>Actinomycetota</taxon>
        <taxon>Actinomycetes</taxon>
        <taxon>Micrococcales</taxon>
        <taxon>Brevibacteriaceae</taxon>
        <taxon>Brevibacterium</taxon>
    </lineage>
</organism>
<proteinExistence type="predicted"/>
<evidence type="ECO:0000313" key="3">
    <source>
        <dbReference type="Proteomes" id="UP001064879"/>
    </source>
</evidence>
<sequence length="327" mass="34337">MAVDSTASATFVSDIRAWTGDSPFSTALPVSAEDAALFVDGASDSCTVAADVVFGAGTVASDVSVVFDALLDSAVPAFAVLALAVVDFTVPGLAGVDFALLFDSVPVVFAEEADFAAVDFAGVDFAEDASEEEADADLLEPVVVPADRVPPDDFEVLLEVTVFPAAVFPVPCFDAADAVPVVFLAVLREVDDFAVDVFAEPALVDFVEPSDFNVVPLFVPVSAFVEPPAFVAVAAFGLRRREDCMEAAGSVRAVREVFASPSRAASSAFPPEKKTSTGRSLEFASGISAPSPRPRPLFLRSATTYSSIRDFFSGFSVRECTARMWVI</sequence>
<keyword evidence="3" id="KW-1185">Reference proteome</keyword>
<feature type="region of interest" description="Disordered" evidence="1">
    <location>
        <begin position="265"/>
        <end position="290"/>
    </location>
</feature>
<protein>
    <submittedName>
        <fullName evidence="2">Uncharacterized protein</fullName>
    </submittedName>
</protein>
<name>A0ABY5SSP5_9MICO</name>